<dbReference type="InterPro" id="IPR032485">
    <property type="entry name" value="LRP1-like_beta_prop"/>
</dbReference>
<accession>A0A2K4ZJB2</accession>
<dbReference type="Pfam" id="PF16472">
    <property type="entry name" value="DUF5050"/>
    <property type="match status" value="1"/>
</dbReference>
<dbReference type="SUPFAM" id="SSF69304">
    <property type="entry name" value="Tricorn protease N-terminal domain"/>
    <property type="match status" value="1"/>
</dbReference>
<evidence type="ECO:0000313" key="2">
    <source>
        <dbReference type="EMBL" id="SOY30551.1"/>
    </source>
</evidence>
<dbReference type="AlphaFoldDB" id="A0A2K4ZJB2"/>
<reference evidence="2 3" key="1">
    <citation type="submission" date="2018-01" db="EMBL/GenBank/DDBJ databases">
        <authorList>
            <person name="Gaut B.S."/>
            <person name="Morton B.R."/>
            <person name="Clegg M.T."/>
            <person name="Duvall M.R."/>
        </authorList>
    </citation>
    <scope>NUCLEOTIDE SEQUENCE [LARGE SCALE GENOMIC DNA]</scope>
    <source>
        <strain evidence="2">GP69</strain>
    </source>
</reference>
<dbReference type="OrthoDB" id="1874702at2"/>
<keyword evidence="3" id="KW-1185">Reference proteome</keyword>
<gene>
    <name evidence="2" type="ORF">AMURIS_03282</name>
</gene>
<organism evidence="2 3">
    <name type="scientific">Acetatifactor muris</name>
    <dbReference type="NCBI Taxonomy" id="879566"/>
    <lineage>
        <taxon>Bacteria</taxon>
        <taxon>Bacillati</taxon>
        <taxon>Bacillota</taxon>
        <taxon>Clostridia</taxon>
        <taxon>Lachnospirales</taxon>
        <taxon>Lachnospiraceae</taxon>
        <taxon>Acetatifactor</taxon>
    </lineage>
</organism>
<evidence type="ECO:0000313" key="3">
    <source>
        <dbReference type="Proteomes" id="UP000236311"/>
    </source>
</evidence>
<protein>
    <recommendedName>
        <fullName evidence="1">Prolow-density lipoprotein receptor-related protein 1-like beta-propeller domain-containing protein</fullName>
    </recommendedName>
</protein>
<feature type="domain" description="Prolow-density lipoprotein receptor-related protein 1-like beta-propeller" evidence="1">
    <location>
        <begin position="40"/>
        <end position="318"/>
    </location>
</feature>
<dbReference type="RefSeq" id="WP_103240581.1">
    <property type="nucleotide sequence ID" value="NZ_CANRXC010000057.1"/>
</dbReference>
<evidence type="ECO:0000259" key="1">
    <source>
        <dbReference type="Pfam" id="PF16472"/>
    </source>
</evidence>
<proteinExistence type="predicted"/>
<sequence>MNKAAKITISVIACLLLVSVAVLLVLSQRVTMNPAGTVGNTAGNLNNDGYFCEYDGTVYFYNSFPGGGLFAMNPDESNIRRINGLEVRNILAGGKYLYYFHTGNSAAITDFGDALGIKSFQRSRLNGSNAESLTNDIVVTGQLVDNYLYLLTSTKTGPSFYKVKINNTDQVMLADYLINPACAYNGIIYYNGTRGDHYLYSLDTATDVSREIWKGNIWYPIVDGDYIYYMDVANDYRICRYSRTQDVIEVLTQDRADCFNVGGGYIYYQKNGADAKLMCMRTDGTEAKAVAEGNYTRINMTSQYVYFQQFGDDFTLYHSPLGSSSYEAFHGAREAAQ</sequence>
<dbReference type="EMBL" id="OFSM01000017">
    <property type="protein sequence ID" value="SOY30551.1"/>
    <property type="molecule type" value="Genomic_DNA"/>
</dbReference>
<dbReference type="Proteomes" id="UP000236311">
    <property type="component" value="Unassembled WGS sequence"/>
</dbReference>
<name>A0A2K4ZJB2_9FIRM</name>